<sequence length="183" mass="21241">MVNKKLKREILTYTSVILGTVLLSVVVQHYWFQPYTVKGDSMKPILHEGNRIIINKHSKLERFDIVVLQAPYSSDFLVKRIVGLPGETVEYKDDVLYINNKVKKEPHLHKYLSKVPAYERFTENFSTYELSQDGTIPDGYVLVLGDNRRISRDGRHFGLTPISSIIGEVNMKYWPLKEMTLMH</sequence>
<dbReference type="SUPFAM" id="SSF51306">
    <property type="entry name" value="LexA/Signal peptidase"/>
    <property type="match status" value="1"/>
</dbReference>
<dbReference type="EMBL" id="CP009920">
    <property type="protein sequence ID" value="AJI24642.1"/>
    <property type="molecule type" value="Genomic_DNA"/>
</dbReference>
<dbReference type="EC" id="3.4.21.89" evidence="4 6"/>
<dbReference type="CDD" id="cd06530">
    <property type="entry name" value="S26_SPase_I"/>
    <property type="match status" value="1"/>
</dbReference>
<dbReference type="GO" id="GO:0009003">
    <property type="term" value="F:signal peptidase activity"/>
    <property type="evidence" value="ECO:0007669"/>
    <property type="project" value="UniProtKB-EC"/>
</dbReference>
<dbReference type="HOGENOM" id="CLU_028723_5_0_9"/>
<dbReference type="InterPro" id="IPR036286">
    <property type="entry name" value="LexA/Signal_pep-like_sf"/>
</dbReference>
<feature type="domain" description="Peptidase S26" evidence="7">
    <location>
        <begin position="13"/>
        <end position="174"/>
    </location>
</feature>
<accession>A0A0B6AU12</accession>
<dbReference type="PRINTS" id="PR00727">
    <property type="entry name" value="LEADERPTASE"/>
</dbReference>
<dbReference type="NCBIfam" id="TIGR02227">
    <property type="entry name" value="sigpep_I_bact"/>
    <property type="match status" value="1"/>
</dbReference>
<evidence type="ECO:0000256" key="4">
    <source>
        <dbReference type="ARBA" id="ARBA00013208"/>
    </source>
</evidence>
<keyword evidence="6" id="KW-0645">Protease</keyword>
<evidence type="ECO:0000259" key="7">
    <source>
        <dbReference type="Pfam" id="PF10502"/>
    </source>
</evidence>
<evidence type="ECO:0000256" key="3">
    <source>
        <dbReference type="ARBA" id="ARBA00009370"/>
    </source>
</evidence>
<keyword evidence="5 6" id="KW-0378">Hydrolase</keyword>
<protein>
    <recommendedName>
        <fullName evidence="4 6">Signal peptidase I</fullName>
        <ecNumber evidence="4 6">3.4.21.89</ecNumber>
    </recommendedName>
</protein>
<comment type="similarity">
    <text evidence="3 6">Belongs to the peptidase S26 family.</text>
</comment>
<evidence type="ECO:0000313" key="9">
    <source>
        <dbReference type="Proteomes" id="UP000031829"/>
    </source>
</evidence>
<evidence type="ECO:0000256" key="5">
    <source>
        <dbReference type="ARBA" id="ARBA00022801"/>
    </source>
</evidence>
<dbReference type="InterPro" id="IPR019533">
    <property type="entry name" value="Peptidase_S26"/>
</dbReference>
<proteinExistence type="inferred from homology"/>
<organism evidence="8 9">
    <name type="scientific">Priestia megaterium (strain ATCC 14581 / DSM 32 / CCUG 1817 / JCM 2506 / NBRC 15308 / NCIMB 9376 / NCTC 10342 / NRRL B-14308 / VKM B-512 / Ford 19)</name>
    <name type="common">Bacillus megaterium</name>
    <dbReference type="NCBI Taxonomy" id="1348623"/>
    <lineage>
        <taxon>Bacteria</taxon>
        <taxon>Bacillati</taxon>
        <taxon>Bacillota</taxon>
        <taxon>Bacilli</taxon>
        <taxon>Bacillales</taxon>
        <taxon>Bacillaceae</taxon>
        <taxon>Priestia</taxon>
    </lineage>
</organism>
<dbReference type="InterPro" id="IPR000223">
    <property type="entry name" value="Pept_S26A_signal_pept_1"/>
</dbReference>
<dbReference type="GO" id="GO:0004252">
    <property type="term" value="F:serine-type endopeptidase activity"/>
    <property type="evidence" value="ECO:0007669"/>
    <property type="project" value="InterPro"/>
</dbReference>
<reference evidence="8 9" key="1">
    <citation type="journal article" date="2015" name="Genome Announc.">
        <title>Complete genome sequences for 35 biothreat assay-relevant bacillus species.</title>
        <authorList>
            <person name="Johnson S.L."/>
            <person name="Daligault H.E."/>
            <person name="Davenport K.W."/>
            <person name="Jaissle J."/>
            <person name="Frey K.G."/>
            <person name="Ladner J.T."/>
            <person name="Broomall S.M."/>
            <person name="Bishop-Lilly K.A."/>
            <person name="Bruce D.C."/>
            <person name="Gibbons H.S."/>
            <person name="Coyne S.R."/>
            <person name="Lo C.C."/>
            <person name="Meincke L."/>
            <person name="Munk A.C."/>
            <person name="Koroleva G.I."/>
            <person name="Rosenzweig C.N."/>
            <person name="Palacios G.F."/>
            <person name="Redden C.L."/>
            <person name="Minogue T.D."/>
            <person name="Chain P.S."/>
        </authorList>
    </citation>
    <scope>NUCLEOTIDE SEQUENCE [LARGE SCALE GENOMIC DNA]</scope>
    <source>
        <strain evidence="9">ATCC 14581 / DSM 32 / JCM 2506 / NBRC 15308 / NCIMB 9376 / NCTC 10342 / NRRL B-14308 / VKM B-512</strain>
    </source>
</reference>
<dbReference type="GO" id="GO:0005886">
    <property type="term" value="C:plasma membrane"/>
    <property type="evidence" value="ECO:0007669"/>
    <property type="project" value="UniProtKB-SubCell"/>
</dbReference>
<dbReference type="PANTHER" id="PTHR43390:SF1">
    <property type="entry name" value="CHLOROPLAST PROCESSING PEPTIDASE"/>
    <property type="match status" value="1"/>
</dbReference>
<feature type="transmembrane region" description="Helical" evidence="6">
    <location>
        <begin position="12"/>
        <end position="32"/>
    </location>
</feature>
<evidence type="ECO:0000256" key="6">
    <source>
        <dbReference type="RuleBase" id="RU362042"/>
    </source>
</evidence>
<dbReference type="AlphaFoldDB" id="A0A0B6AU12"/>
<gene>
    <name evidence="8" type="primary">lepB</name>
    <name evidence="8" type="ORF">BG04_3494</name>
</gene>
<dbReference type="GeneID" id="93641553"/>
<dbReference type="PANTHER" id="PTHR43390">
    <property type="entry name" value="SIGNAL PEPTIDASE I"/>
    <property type="match status" value="1"/>
</dbReference>
<dbReference type="RefSeq" id="WP_034653627.1">
    <property type="nucleotide sequence ID" value="NZ_BCVB01000003.1"/>
</dbReference>
<dbReference type="GO" id="GO:0006465">
    <property type="term" value="P:signal peptide processing"/>
    <property type="evidence" value="ECO:0007669"/>
    <property type="project" value="InterPro"/>
</dbReference>
<dbReference type="KEGG" id="bmeg:BG04_3494"/>
<name>A0A0B6AU12_PRIM2</name>
<dbReference type="InterPro" id="IPR019758">
    <property type="entry name" value="Pept_S26A_signal_pept_1_CS"/>
</dbReference>
<comment type="subcellular location">
    <subcellularLocation>
        <location evidence="2">Cell membrane</location>
        <topology evidence="2">Single-pass type II membrane protein</topology>
    </subcellularLocation>
    <subcellularLocation>
        <location evidence="6">Membrane</location>
        <topology evidence="6">Single-pass type II membrane protein</topology>
    </subcellularLocation>
</comment>
<keyword evidence="6" id="KW-0472">Membrane</keyword>
<evidence type="ECO:0000256" key="1">
    <source>
        <dbReference type="ARBA" id="ARBA00000677"/>
    </source>
</evidence>
<dbReference type="Gene3D" id="2.10.109.10">
    <property type="entry name" value="Umud Fragment, subunit A"/>
    <property type="match status" value="1"/>
</dbReference>
<dbReference type="PROSITE" id="PS00760">
    <property type="entry name" value="SPASE_I_2"/>
    <property type="match status" value="1"/>
</dbReference>
<comment type="catalytic activity">
    <reaction evidence="1 6">
        <text>Cleavage of hydrophobic, N-terminal signal or leader sequences from secreted and periplasmic proteins.</text>
        <dbReference type="EC" id="3.4.21.89"/>
    </reaction>
</comment>
<keyword evidence="6" id="KW-0812">Transmembrane</keyword>
<dbReference type="Proteomes" id="UP000031829">
    <property type="component" value="Chromosome"/>
</dbReference>
<dbReference type="PROSITE" id="PS00761">
    <property type="entry name" value="SPASE_I_3"/>
    <property type="match status" value="1"/>
</dbReference>
<keyword evidence="6" id="KW-1133">Transmembrane helix</keyword>
<evidence type="ECO:0000313" key="8">
    <source>
        <dbReference type="EMBL" id="AJI24642.1"/>
    </source>
</evidence>
<evidence type="ECO:0000256" key="2">
    <source>
        <dbReference type="ARBA" id="ARBA00004401"/>
    </source>
</evidence>
<dbReference type="Pfam" id="PF10502">
    <property type="entry name" value="Peptidase_S26"/>
    <property type="match status" value="1"/>
</dbReference>
<dbReference type="InterPro" id="IPR019757">
    <property type="entry name" value="Pept_S26A_signal_pept_1_Lys-AS"/>
</dbReference>